<feature type="transmembrane region" description="Helical" evidence="1">
    <location>
        <begin position="216"/>
        <end position="236"/>
    </location>
</feature>
<keyword evidence="3" id="KW-1185">Reference proteome</keyword>
<feature type="transmembrane region" description="Helical" evidence="1">
    <location>
        <begin position="19"/>
        <end position="36"/>
    </location>
</feature>
<feature type="transmembrane region" description="Helical" evidence="1">
    <location>
        <begin position="48"/>
        <end position="68"/>
    </location>
</feature>
<feature type="transmembrane region" description="Helical" evidence="1">
    <location>
        <begin position="375"/>
        <end position="394"/>
    </location>
</feature>
<reference evidence="3" key="1">
    <citation type="journal article" date="2019" name="Int. J. Syst. Evol. Microbiol.">
        <title>The Global Catalogue of Microorganisms (GCM) 10K type strain sequencing project: providing services to taxonomists for standard genome sequencing and annotation.</title>
        <authorList>
            <consortium name="The Broad Institute Genomics Platform"/>
            <consortium name="The Broad Institute Genome Sequencing Center for Infectious Disease"/>
            <person name="Wu L."/>
            <person name="Ma J."/>
        </authorList>
    </citation>
    <scope>NUCLEOTIDE SEQUENCE [LARGE SCALE GENOMIC DNA]</scope>
    <source>
        <strain evidence="3">CGMCC 1.12477</strain>
    </source>
</reference>
<evidence type="ECO:0000313" key="3">
    <source>
        <dbReference type="Proteomes" id="UP001597351"/>
    </source>
</evidence>
<evidence type="ECO:0000256" key="1">
    <source>
        <dbReference type="SAM" id="Phobius"/>
    </source>
</evidence>
<name>A0ABW4TKY3_9ACTN</name>
<dbReference type="Pfam" id="PF06772">
    <property type="entry name" value="LtrA"/>
    <property type="match status" value="1"/>
</dbReference>
<feature type="transmembrane region" description="Helical" evidence="1">
    <location>
        <begin position="321"/>
        <end position="338"/>
    </location>
</feature>
<dbReference type="PANTHER" id="PTHR36840">
    <property type="entry name" value="BLL5714 PROTEIN"/>
    <property type="match status" value="1"/>
</dbReference>
<accession>A0ABW4TKY3</accession>
<protein>
    <submittedName>
        <fullName evidence="2">Low temperature requirement protein A</fullName>
    </submittedName>
</protein>
<feature type="transmembrane region" description="Helical" evidence="1">
    <location>
        <begin position="350"/>
        <end position="369"/>
    </location>
</feature>
<organism evidence="2 3">
    <name type="scientific">Nocardioides aestuarii</name>
    <dbReference type="NCBI Taxonomy" id="252231"/>
    <lineage>
        <taxon>Bacteria</taxon>
        <taxon>Bacillati</taxon>
        <taxon>Actinomycetota</taxon>
        <taxon>Actinomycetes</taxon>
        <taxon>Propionibacteriales</taxon>
        <taxon>Nocardioidaceae</taxon>
        <taxon>Nocardioides</taxon>
    </lineage>
</organism>
<keyword evidence="1" id="KW-0472">Membrane</keyword>
<sequence length="399" mass="42924">MSQETAEAEVERHASWAELFFDLVVVVGVAALAHVLEGGVDAPTLGLYAVLFLAFWLSWTSFMLYGNVAAGETRLLRLLVGMLGLGVMAASVPGLVHTVLHEGHEEHAVTAFVVAYVATRVLGANAWERGQVVVDFPVAQHALGVLPWVVSIWVDPPWQVWLWVLGIGLDLFMLLVYSADDALKSLDDRLEQVRRRDPERVAGFAIQRTEFDAGHLAERLGLFVIIVLGEGVVQVVRTSWEVEFDRDLLRAGLSSFVLLCGMFWLSLLHGHAGVPHLRAGVLGARASLVIHAAVTATVACVAVALAGVVEHGAEPLGSDQRWLLCGGVAIYFLLGVVAQVASRDRQWVRITGRLVAGVVVPVLLGALATDVHGSTLVWYVVLVVAVNIVSQRAATRSGG</sequence>
<dbReference type="Proteomes" id="UP001597351">
    <property type="component" value="Unassembled WGS sequence"/>
</dbReference>
<dbReference type="RefSeq" id="WP_343918164.1">
    <property type="nucleotide sequence ID" value="NZ_BAAAJT010000002.1"/>
</dbReference>
<proteinExistence type="predicted"/>
<feature type="transmembrane region" description="Helical" evidence="1">
    <location>
        <begin position="248"/>
        <end position="267"/>
    </location>
</feature>
<keyword evidence="1" id="KW-1133">Transmembrane helix</keyword>
<comment type="caution">
    <text evidence="2">The sequence shown here is derived from an EMBL/GenBank/DDBJ whole genome shotgun (WGS) entry which is preliminary data.</text>
</comment>
<feature type="transmembrane region" description="Helical" evidence="1">
    <location>
        <begin position="288"/>
        <end position="309"/>
    </location>
</feature>
<dbReference type="EMBL" id="JBHUGD010000003">
    <property type="protein sequence ID" value="MFD1947250.1"/>
    <property type="molecule type" value="Genomic_DNA"/>
</dbReference>
<dbReference type="InterPro" id="IPR010640">
    <property type="entry name" value="Low_temperature_requirement_A"/>
</dbReference>
<evidence type="ECO:0000313" key="2">
    <source>
        <dbReference type="EMBL" id="MFD1947250.1"/>
    </source>
</evidence>
<feature type="transmembrane region" description="Helical" evidence="1">
    <location>
        <begin position="75"/>
        <end position="96"/>
    </location>
</feature>
<keyword evidence="1" id="KW-0812">Transmembrane</keyword>
<feature type="transmembrane region" description="Helical" evidence="1">
    <location>
        <begin position="160"/>
        <end position="179"/>
    </location>
</feature>
<gene>
    <name evidence="2" type="ORF">ACFSDE_10645</name>
</gene>
<dbReference type="PANTHER" id="PTHR36840:SF1">
    <property type="entry name" value="BLL5714 PROTEIN"/>
    <property type="match status" value="1"/>
</dbReference>